<dbReference type="PIRSF" id="PIRSF000915">
    <property type="entry name" value="PGP-type_phosphatase"/>
    <property type="match status" value="1"/>
</dbReference>
<keyword evidence="1 4" id="KW-0479">Metal-binding</keyword>
<reference evidence="5 6" key="1">
    <citation type="submission" date="2016-10" db="EMBL/GenBank/DDBJ databases">
        <authorList>
            <person name="de Groot N.N."/>
        </authorList>
    </citation>
    <scope>NUCLEOTIDE SEQUENCE [LARGE SCALE GENOMIC DNA]</scope>
    <source>
        <strain evidence="5 6">CGMCC 1.5058</strain>
    </source>
</reference>
<evidence type="ECO:0000256" key="1">
    <source>
        <dbReference type="PIRNR" id="PIRNR000915"/>
    </source>
</evidence>
<evidence type="ECO:0000313" key="5">
    <source>
        <dbReference type="EMBL" id="SDI00209.1"/>
    </source>
</evidence>
<dbReference type="InterPro" id="IPR036412">
    <property type="entry name" value="HAD-like_sf"/>
</dbReference>
<name>A0A1G8H0S8_9CLOT</name>
<evidence type="ECO:0000256" key="2">
    <source>
        <dbReference type="PIRSR" id="PIRSR000915-1"/>
    </source>
</evidence>
<feature type="binding site" evidence="4">
    <location>
        <position position="213"/>
    </location>
    <ligand>
        <name>Mg(2+)</name>
        <dbReference type="ChEBI" id="CHEBI:18420"/>
    </ligand>
</feature>
<dbReference type="SUPFAM" id="SSF56784">
    <property type="entry name" value="HAD-like"/>
    <property type="match status" value="1"/>
</dbReference>
<accession>A0A1G8H0S8</accession>
<dbReference type="SFLD" id="SFLDS00003">
    <property type="entry name" value="Haloacid_Dehalogenase"/>
    <property type="match status" value="1"/>
</dbReference>
<dbReference type="Proteomes" id="UP000183255">
    <property type="component" value="Unassembled WGS sequence"/>
</dbReference>
<feature type="binding site" evidence="4">
    <location>
        <position position="13"/>
    </location>
    <ligand>
        <name>Mg(2+)</name>
        <dbReference type="ChEBI" id="CHEBI:18420"/>
    </ligand>
</feature>
<dbReference type="GO" id="GO:0046872">
    <property type="term" value="F:metal ion binding"/>
    <property type="evidence" value="ECO:0007669"/>
    <property type="project" value="UniProtKB-KW"/>
</dbReference>
<evidence type="ECO:0000256" key="4">
    <source>
        <dbReference type="PIRSR" id="PIRSR000915-3"/>
    </source>
</evidence>
<gene>
    <name evidence="5" type="ORF">SAMN05421804_101433</name>
</gene>
<dbReference type="InterPro" id="IPR006357">
    <property type="entry name" value="HAD-SF_hydro_IIA"/>
</dbReference>
<keyword evidence="5" id="KW-0378">Hydrolase</keyword>
<dbReference type="EMBL" id="FNDZ01000001">
    <property type="protein sequence ID" value="SDI00209.1"/>
    <property type="molecule type" value="Genomic_DNA"/>
</dbReference>
<feature type="active site" description="Nucleophile" evidence="2">
    <location>
        <position position="13"/>
    </location>
</feature>
<feature type="binding site" evidence="4">
    <location>
        <position position="15"/>
    </location>
    <ligand>
        <name>Mg(2+)</name>
        <dbReference type="ChEBI" id="CHEBI:18420"/>
    </ligand>
</feature>
<dbReference type="SFLD" id="SFLDG01139">
    <property type="entry name" value="C2.A:_Pyridoxal_Phosphate_Phos"/>
    <property type="match status" value="1"/>
</dbReference>
<sequence length="263" mass="29344">MHRLKDKETFLLDMDGTIFLGNELIDGALDFLKTIKEKGKRYIFLTNNSSKNKLSYVEKLGKLGIHADKEDIFTSGEATTRYLKRKKEGARIYLLGTPALEEEFEMEGFQLVKERHQEVDYVVLGFDTTLTYEKLWGACEYIAAGVEYIATHPDFNCPLPNDAFMPDAGAMAALIEASTGKKPKVIGKPNKEVVESIADKYGLDKSGMVMVGDRLYTDVQTGINAGITAVVVFSGETKNEDYEASPIRADFSFPSVKHMIQDL</sequence>
<comment type="cofactor">
    <cofactor evidence="4">
        <name>Mg(2+)</name>
        <dbReference type="ChEBI" id="CHEBI:18420"/>
    </cofactor>
    <text evidence="4">Divalent metal ions. Mg(2+) is the most effective.</text>
</comment>
<dbReference type="Gene3D" id="3.40.50.1000">
    <property type="entry name" value="HAD superfamily/HAD-like"/>
    <property type="match status" value="2"/>
</dbReference>
<evidence type="ECO:0000313" key="6">
    <source>
        <dbReference type="Proteomes" id="UP000183255"/>
    </source>
</evidence>
<organism evidence="5 6">
    <name type="scientific">Proteiniclasticum ruminis</name>
    <dbReference type="NCBI Taxonomy" id="398199"/>
    <lineage>
        <taxon>Bacteria</taxon>
        <taxon>Bacillati</taxon>
        <taxon>Bacillota</taxon>
        <taxon>Clostridia</taxon>
        <taxon>Eubacteriales</taxon>
        <taxon>Clostridiaceae</taxon>
        <taxon>Proteiniclasticum</taxon>
    </lineage>
</organism>
<dbReference type="GO" id="GO:0005737">
    <property type="term" value="C:cytoplasm"/>
    <property type="evidence" value="ECO:0007669"/>
    <property type="project" value="TreeGrafter"/>
</dbReference>
<dbReference type="RefSeq" id="WP_031573479.1">
    <property type="nucleotide sequence ID" value="NZ_FNDZ01000001.1"/>
</dbReference>
<feature type="binding site" evidence="3">
    <location>
        <position position="188"/>
    </location>
    <ligand>
        <name>substrate</name>
    </ligand>
</feature>
<comment type="similarity">
    <text evidence="1">Belongs to the HAD-like hydrolase superfamily. NagD family.</text>
</comment>
<dbReference type="Pfam" id="PF13242">
    <property type="entry name" value="Hydrolase_like"/>
    <property type="match status" value="1"/>
</dbReference>
<feature type="active site" description="Proton donor" evidence="2">
    <location>
        <position position="15"/>
    </location>
</feature>
<dbReference type="EC" id="3.1.3.-" evidence="1"/>
<dbReference type="InterPro" id="IPR023214">
    <property type="entry name" value="HAD_sf"/>
</dbReference>
<proteinExistence type="inferred from homology"/>
<dbReference type="GO" id="GO:0016791">
    <property type="term" value="F:phosphatase activity"/>
    <property type="evidence" value="ECO:0007669"/>
    <property type="project" value="TreeGrafter"/>
</dbReference>
<dbReference type="NCBIfam" id="TIGR01460">
    <property type="entry name" value="HAD-SF-IIA"/>
    <property type="match status" value="1"/>
</dbReference>
<dbReference type="AlphaFoldDB" id="A0A1G8H0S8"/>
<comment type="function">
    <text evidence="1">Catalyzes the dephosphorylation of 2-6 carbon acid sugars in vitro.</text>
</comment>
<dbReference type="PANTHER" id="PTHR19288">
    <property type="entry name" value="4-NITROPHENYLPHOSPHATASE-RELATED"/>
    <property type="match status" value="1"/>
</dbReference>
<dbReference type="Pfam" id="PF13344">
    <property type="entry name" value="Hydrolase_6"/>
    <property type="match status" value="1"/>
</dbReference>
<evidence type="ECO:0000256" key="3">
    <source>
        <dbReference type="PIRSR" id="PIRSR000915-2"/>
    </source>
</evidence>
<protein>
    <recommendedName>
        <fullName evidence="1">Acid sugar phosphatase</fullName>
        <ecNumber evidence="1">3.1.3.-</ecNumber>
    </recommendedName>
</protein>
<dbReference type="PANTHER" id="PTHR19288:SF46">
    <property type="entry name" value="HALOACID DEHALOGENASE-LIKE HYDROLASE DOMAIN-CONTAINING PROTEIN 2"/>
    <property type="match status" value="1"/>
</dbReference>
<keyword evidence="1 4" id="KW-0460">Magnesium</keyword>